<reference evidence="1" key="1">
    <citation type="submission" date="2020-09" db="EMBL/GenBank/DDBJ databases">
        <title>Genome-Enabled Discovery of Anthraquinone Biosynthesis in Senna tora.</title>
        <authorList>
            <person name="Kang S.-H."/>
            <person name="Pandey R.P."/>
            <person name="Lee C.-M."/>
            <person name="Sim J.-S."/>
            <person name="Jeong J.-T."/>
            <person name="Choi B.-S."/>
            <person name="Jung M."/>
            <person name="Ginzburg D."/>
            <person name="Zhao K."/>
            <person name="Won S.Y."/>
            <person name="Oh T.-J."/>
            <person name="Yu Y."/>
            <person name="Kim N.-H."/>
            <person name="Lee O.R."/>
            <person name="Lee T.-H."/>
            <person name="Bashyal P."/>
            <person name="Kim T.-S."/>
            <person name="Lee W.-H."/>
            <person name="Kawkins C."/>
            <person name="Kim C.-K."/>
            <person name="Kim J.S."/>
            <person name="Ahn B.O."/>
            <person name="Rhee S.Y."/>
            <person name="Sohng J.K."/>
        </authorList>
    </citation>
    <scope>NUCLEOTIDE SEQUENCE</scope>
    <source>
        <tissue evidence="1">Leaf</tissue>
    </source>
</reference>
<gene>
    <name evidence="1" type="ORF">G2W53_003669</name>
</gene>
<organism evidence="1 2">
    <name type="scientific">Senna tora</name>
    <dbReference type="NCBI Taxonomy" id="362788"/>
    <lineage>
        <taxon>Eukaryota</taxon>
        <taxon>Viridiplantae</taxon>
        <taxon>Streptophyta</taxon>
        <taxon>Embryophyta</taxon>
        <taxon>Tracheophyta</taxon>
        <taxon>Spermatophyta</taxon>
        <taxon>Magnoliopsida</taxon>
        <taxon>eudicotyledons</taxon>
        <taxon>Gunneridae</taxon>
        <taxon>Pentapetalae</taxon>
        <taxon>rosids</taxon>
        <taxon>fabids</taxon>
        <taxon>Fabales</taxon>
        <taxon>Fabaceae</taxon>
        <taxon>Caesalpinioideae</taxon>
        <taxon>Cassia clade</taxon>
        <taxon>Senna</taxon>
    </lineage>
</organism>
<dbReference type="EMBL" id="JAAIUW010000002">
    <property type="protein sequence ID" value="KAF7841371.1"/>
    <property type="molecule type" value="Genomic_DNA"/>
</dbReference>
<evidence type="ECO:0000313" key="2">
    <source>
        <dbReference type="Proteomes" id="UP000634136"/>
    </source>
</evidence>
<dbReference type="Proteomes" id="UP000634136">
    <property type="component" value="Unassembled WGS sequence"/>
</dbReference>
<comment type="caution">
    <text evidence="1">The sequence shown here is derived from an EMBL/GenBank/DDBJ whole genome shotgun (WGS) entry which is preliminary data.</text>
</comment>
<accession>A0A834XAD7</accession>
<dbReference type="AlphaFoldDB" id="A0A834XAD7"/>
<protein>
    <submittedName>
        <fullName evidence="1">Uncharacterized protein</fullName>
    </submittedName>
</protein>
<keyword evidence="2" id="KW-1185">Reference proteome</keyword>
<sequence length="110" mass="12401">MGMGFHSHIWLAIKNEIHIPNHQIDVDFYSHSHVWGFHGVTVENDNFAPRLNSVRAECPKWVFSTGLLPIASRQLAIATDLLAIASRRSFLFVLLAIMSKLAEGARKCFN</sequence>
<evidence type="ECO:0000313" key="1">
    <source>
        <dbReference type="EMBL" id="KAF7841371.1"/>
    </source>
</evidence>
<name>A0A834XAD7_9FABA</name>
<proteinExistence type="predicted"/>